<evidence type="ECO:0000259" key="2">
    <source>
        <dbReference type="Pfam" id="PF00733"/>
    </source>
</evidence>
<protein>
    <submittedName>
        <fullName evidence="3">Asparagine synthase-related protein</fullName>
    </submittedName>
</protein>
<dbReference type="RefSeq" id="WP_359891500.1">
    <property type="nucleotide sequence ID" value="NZ_CP108341.1"/>
</dbReference>
<evidence type="ECO:0000313" key="4">
    <source>
        <dbReference type="Proteomes" id="UP001621512"/>
    </source>
</evidence>
<evidence type="ECO:0000256" key="1">
    <source>
        <dbReference type="SAM" id="SignalP"/>
    </source>
</evidence>
<dbReference type="Pfam" id="PF00733">
    <property type="entry name" value="Asn_synthase"/>
    <property type="match status" value="1"/>
</dbReference>
<dbReference type="InterPro" id="IPR001962">
    <property type="entry name" value="Asn_synthase"/>
</dbReference>
<keyword evidence="1" id="KW-0732">Signal</keyword>
<dbReference type="EMBL" id="CP108341">
    <property type="protein sequence ID" value="WTW28213.1"/>
    <property type="molecule type" value="Genomic_DNA"/>
</dbReference>
<dbReference type="Proteomes" id="UP001621512">
    <property type="component" value="Chromosome"/>
</dbReference>
<feature type="chain" id="PRO_5046017005" evidence="1">
    <location>
        <begin position="23"/>
        <end position="704"/>
    </location>
</feature>
<name>A0ABZ1MMY4_STREF</name>
<accession>A0ABZ1MMY4</accession>
<feature type="signal peptide" evidence="1">
    <location>
        <begin position="1"/>
        <end position="22"/>
    </location>
</feature>
<feature type="domain" description="Asparagine synthetase" evidence="2">
    <location>
        <begin position="267"/>
        <end position="664"/>
    </location>
</feature>
<organism evidence="3 4">
    <name type="scientific">Streptomyces purpurascens</name>
    <dbReference type="NCBI Taxonomy" id="1924"/>
    <lineage>
        <taxon>Bacteria</taxon>
        <taxon>Bacillati</taxon>
        <taxon>Actinomycetota</taxon>
        <taxon>Actinomycetes</taxon>
        <taxon>Kitasatosporales</taxon>
        <taxon>Streptomycetaceae</taxon>
        <taxon>Streptomyces</taxon>
    </lineage>
</organism>
<evidence type="ECO:0000313" key="3">
    <source>
        <dbReference type="EMBL" id="WTW28213.1"/>
    </source>
</evidence>
<proteinExistence type="predicted"/>
<dbReference type="InterPro" id="IPR029055">
    <property type="entry name" value="Ntn_hydrolases_N"/>
</dbReference>
<gene>
    <name evidence="3" type="ORF">OHU35_20090</name>
</gene>
<dbReference type="SUPFAM" id="SSF56235">
    <property type="entry name" value="N-terminal nucleophile aminohydrolases (Ntn hydrolases)"/>
    <property type="match status" value="1"/>
</dbReference>
<sequence>MRWLVGWSSTAAGALAAGSAGATGQDGETVHPVGSQLLWGDPDPLWAVGDWRPDEVRVVRADDRTRIAVLGICGATDEQLRVALFAARGGALRHLTAWPGSYTAIVQVGRRLTVCGDLAGARPVFHTPWAGGTAYATAALPLADLIEANLDFGHLAALLAAPDVPAALHDSTPYDGVKRIPPGHALILRAGAREIAGYEPVASLAVAAPPADPDSAVDAVRDALVEAVRTRLSAPRHVPGADIDPGPVPGMGPAERRAARGMPVPGIGADLSGGPASGTLALLASGLPGMPGTVLGHGTGAGERLLAVTFNDLAVTGQEAELERAGALAANPRLHHVVVAGGEETLPYADLDGPLTDEPGSCLVSAARHRARLASGSADHFTGYGARQVLDAHPARLADLLMDRRRRHLVRPVAALAKADGSVLVPARVYAAARRLSRTPYRSGVESLAERLLDHRSDDGLDALGGAVEASLAALTWGRPGPAARWLTGEALAEVSVRLQASTHRSELVGPGQRPGDFRARAALARHAADLRVLEQAAEIRFQRLHAPFLDNQVVRAARALPEALRVRPGARASILRTVLEGAGVRELPPGWGVPTQATEAAAARTGLRVAADSLVTLFDTPLLAEAGLVEARVVRKALRSAAAGEPLPLDGLADLVSLELWLRRLLARRGTCWTGTPARQRAVPAGIAPQRGALGAGAGGRRR</sequence>
<dbReference type="SUPFAM" id="SSF52402">
    <property type="entry name" value="Adenine nucleotide alpha hydrolases-like"/>
    <property type="match status" value="1"/>
</dbReference>
<reference evidence="3 4" key="1">
    <citation type="submission" date="2022-10" db="EMBL/GenBank/DDBJ databases">
        <title>The complete genomes of actinobacterial strains from the NBC collection.</title>
        <authorList>
            <person name="Joergensen T.S."/>
            <person name="Alvarez Arevalo M."/>
            <person name="Sterndorff E.B."/>
            <person name="Faurdal D."/>
            <person name="Vuksanovic O."/>
            <person name="Mourched A.-S."/>
            <person name="Charusanti P."/>
            <person name="Shaw S."/>
            <person name="Blin K."/>
            <person name="Weber T."/>
        </authorList>
    </citation>
    <scope>NUCLEOTIDE SEQUENCE [LARGE SCALE GENOMIC DNA]</scope>
    <source>
        <strain evidence="3 4">NBC_00017</strain>
    </source>
</reference>
<keyword evidence="4" id="KW-1185">Reference proteome</keyword>